<accession>A0ABV9EIN1</accession>
<reference evidence="3" key="1">
    <citation type="journal article" date="2019" name="Int. J. Syst. Evol. Microbiol.">
        <title>The Global Catalogue of Microorganisms (GCM) 10K type strain sequencing project: providing services to taxonomists for standard genome sequencing and annotation.</title>
        <authorList>
            <consortium name="The Broad Institute Genomics Platform"/>
            <consortium name="The Broad Institute Genome Sequencing Center for Infectious Disease"/>
            <person name="Wu L."/>
            <person name="Ma J."/>
        </authorList>
    </citation>
    <scope>NUCLEOTIDE SEQUENCE [LARGE SCALE GENOMIC DNA]</scope>
    <source>
        <strain evidence="3">CCUG 49560</strain>
    </source>
</reference>
<dbReference type="RefSeq" id="WP_262846787.1">
    <property type="nucleotide sequence ID" value="NZ_JANZYP010000052.1"/>
</dbReference>
<feature type="domain" description="DUF5753" evidence="1">
    <location>
        <begin position="50"/>
        <end position="231"/>
    </location>
</feature>
<dbReference type="EMBL" id="JBHSFN010000011">
    <property type="protein sequence ID" value="MFC4588361.1"/>
    <property type="molecule type" value="Genomic_DNA"/>
</dbReference>
<name>A0ABV9EIN1_9ACTN</name>
<proteinExistence type="predicted"/>
<comment type="caution">
    <text evidence="2">The sequence shown here is derived from an EMBL/GenBank/DDBJ whole genome shotgun (WGS) entry which is preliminary data.</text>
</comment>
<dbReference type="Pfam" id="PF19054">
    <property type="entry name" value="DUF5753"/>
    <property type="match status" value="1"/>
</dbReference>
<keyword evidence="3" id="KW-1185">Reference proteome</keyword>
<organism evidence="2 3">
    <name type="scientific">Sphaerisporangium corydalis</name>
    <dbReference type="NCBI Taxonomy" id="1441875"/>
    <lineage>
        <taxon>Bacteria</taxon>
        <taxon>Bacillati</taxon>
        <taxon>Actinomycetota</taxon>
        <taxon>Actinomycetes</taxon>
        <taxon>Streptosporangiales</taxon>
        <taxon>Streptosporangiaceae</taxon>
        <taxon>Sphaerisporangium</taxon>
    </lineage>
</organism>
<evidence type="ECO:0000313" key="3">
    <source>
        <dbReference type="Proteomes" id="UP001595891"/>
    </source>
</evidence>
<gene>
    <name evidence="2" type="ORF">ACFO8L_19885</name>
</gene>
<dbReference type="InterPro" id="IPR043917">
    <property type="entry name" value="DUF5753"/>
</dbReference>
<protein>
    <submittedName>
        <fullName evidence="2">DUF5753 domain-containing protein</fullName>
    </submittedName>
</protein>
<dbReference type="Proteomes" id="UP001595891">
    <property type="component" value="Unassembled WGS sequence"/>
</dbReference>
<sequence>MGITILDLTRVLDLYEVEDDKRKPLFGLARTARTRGWWDAYADSVPSDYATYIELEADASFIRSYDALAVNGLLQTADYAQEIIRAALMGLSPPGEVKRRVEVRLTRQKLFALEDGPLRLWAVIDESVLTRVVGSHVIMAAQCAALLAAAELPNVTIQVLPLASGAHPASAGPFSIMEFREPYDPDVVYVESMTSSLYVESDADIYRYTLAFDHLRASAMAPDESKSLIARVADRFSC</sequence>
<evidence type="ECO:0000313" key="2">
    <source>
        <dbReference type="EMBL" id="MFC4588361.1"/>
    </source>
</evidence>
<evidence type="ECO:0000259" key="1">
    <source>
        <dbReference type="Pfam" id="PF19054"/>
    </source>
</evidence>